<dbReference type="InterPro" id="IPR006261">
    <property type="entry name" value="dGTPase"/>
</dbReference>
<dbReference type="Pfam" id="PF13286">
    <property type="entry name" value="HD_assoc"/>
    <property type="match status" value="1"/>
</dbReference>
<dbReference type="AlphaFoldDB" id="A0A4P7GI40"/>
<dbReference type="InterPro" id="IPR003607">
    <property type="entry name" value="HD/PDEase_dom"/>
</dbReference>
<evidence type="ECO:0000256" key="1">
    <source>
        <dbReference type="ARBA" id="ARBA00022801"/>
    </source>
</evidence>
<evidence type="ECO:0000256" key="2">
    <source>
        <dbReference type="HAMAP-Rule" id="MF_01212"/>
    </source>
</evidence>
<dbReference type="PROSITE" id="PS51831">
    <property type="entry name" value="HD"/>
    <property type="match status" value="1"/>
</dbReference>
<accession>A0A4P7GI40</accession>
<dbReference type="Proteomes" id="UP000294894">
    <property type="component" value="Chromosome"/>
</dbReference>
<keyword evidence="1 2" id="KW-0378">Hydrolase</keyword>
<dbReference type="PANTHER" id="PTHR11373">
    <property type="entry name" value="DEOXYNUCLEOSIDE TRIPHOSPHATE TRIPHOSPHOHYDROLASE"/>
    <property type="match status" value="1"/>
</dbReference>
<name>A0A4P7GI40_9ACTN</name>
<dbReference type="NCBIfam" id="TIGR00277">
    <property type="entry name" value="HDIG"/>
    <property type="match status" value="1"/>
</dbReference>
<dbReference type="KEGG" id="noy:EXE57_04510"/>
<evidence type="ECO:0000259" key="3">
    <source>
        <dbReference type="PROSITE" id="PS51831"/>
    </source>
</evidence>
<reference evidence="4 5" key="1">
    <citation type="submission" date="2019-03" db="EMBL/GenBank/DDBJ databases">
        <title>Three New Species of Nocardioides, Nocardioides euryhalodurans sp. nov., Nocardioides seonyuensis sp. nov. and Nocardioides eburneoflavus sp. nov., Iolated from Soil.</title>
        <authorList>
            <person name="Roh S.G."/>
            <person name="Lee C."/>
            <person name="Kim M.-K."/>
            <person name="Kim S.B."/>
        </authorList>
    </citation>
    <scope>NUCLEOTIDE SEQUENCE [LARGE SCALE GENOMIC DNA]</scope>
    <source>
        <strain evidence="4 5">MMS17-SY117</strain>
    </source>
</reference>
<proteinExistence type="inferred from homology"/>
<comment type="similarity">
    <text evidence="2">Belongs to the dGTPase family. Type 2 subfamily.</text>
</comment>
<dbReference type="InterPro" id="IPR006675">
    <property type="entry name" value="HDIG_dom"/>
</dbReference>
<dbReference type="GO" id="GO:0006203">
    <property type="term" value="P:dGTP catabolic process"/>
    <property type="evidence" value="ECO:0007669"/>
    <property type="project" value="TreeGrafter"/>
</dbReference>
<dbReference type="InterPro" id="IPR023023">
    <property type="entry name" value="dNTPase_2"/>
</dbReference>
<dbReference type="CDD" id="cd00077">
    <property type="entry name" value="HDc"/>
    <property type="match status" value="1"/>
</dbReference>
<dbReference type="SUPFAM" id="SSF109604">
    <property type="entry name" value="HD-domain/PDEase-like"/>
    <property type="match status" value="1"/>
</dbReference>
<dbReference type="SMART" id="SM00471">
    <property type="entry name" value="HDc"/>
    <property type="match status" value="1"/>
</dbReference>
<dbReference type="InterPro" id="IPR050135">
    <property type="entry name" value="dGTPase-like"/>
</dbReference>
<evidence type="ECO:0000313" key="4">
    <source>
        <dbReference type="EMBL" id="QBR91608.1"/>
    </source>
</evidence>
<dbReference type="EMBL" id="CP038267">
    <property type="protein sequence ID" value="QBR91608.1"/>
    <property type="molecule type" value="Genomic_DNA"/>
</dbReference>
<dbReference type="GO" id="GO:0008832">
    <property type="term" value="F:dGTPase activity"/>
    <property type="evidence" value="ECO:0007669"/>
    <property type="project" value="TreeGrafter"/>
</dbReference>
<dbReference type="Gene3D" id="1.10.3210.10">
    <property type="entry name" value="Hypothetical protein af1432"/>
    <property type="match status" value="1"/>
</dbReference>
<feature type="domain" description="HD" evidence="3">
    <location>
        <begin position="65"/>
        <end position="225"/>
    </location>
</feature>
<dbReference type="InterPro" id="IPR006674">
    <property type="entry name" value="HD_domain"/>
</dbReference>
<sequence>MESLELYDDASRARLVAEPPKRVAAPERTPFERDRARVVHAASSRRLAAKTQVMGPQSDDFVRNRLTHSLEVAQVARDLARALGCHPDVAETAALAHDLGHPPFGHNGERLLAEWAAEWGGFEGNAQTLRILTRLEAKTFDEAGEPVGLNLTRATLDACTKYPWSRADAAPPSGVHGDGTPVAVVKFGVYEDDLPVFRWLRLDQPGTRRCFEAQVMDLADDVAYSVHDVEDGVAAGRIDLSRLDRPALFATARAWYLPDADDAVLDAVLDGLVAVDGWPSTTYDGSRRALATLKNLTSDLIGRFCGSVQSATFASAEGPFVRHAADLVVPEQVRLEMGLLKGIAAHYVMQAEDRVAARSRERELLSSLVEVLADRAPGVLERPYADDWHRAGDDAARRRVVLDQVASLTDASAVAWHHRLVDQGRSPWG</sequence>
<gene>
    <name evidence="4" type="ORF">EXE57_04510</name>
</gene>
<dbReference type="RefSeq" id="WP_135074392.1">
    <property type="nucleotide sequence ID" value="NZ_CP038267.1"/>
</dbReference>
<keyword evidence="5" id="KW-1185">Reference proteome</keyword>
<dbReference type="OrthoDB" id="9803619at2"/>
<dbReference type="PANTHER" id="PTHR11373:SF32">
    <property type="entry name" value="DEOXYGUANOSINETRIPHOSPHATE TRIPHOSPHOHYDROLASE"/>
    <property type="match status" value="1"/>
</dbReference>
<dbReference type="HAMAP" id="MF_01212">
    <property type="entry name" value="dGTPase_type2"/>
    <property type="match status" value="1"/>
</dbReference>
<dbReference type="NCBIfam" id="NF002829">
    <property type="entry name" value="PRK03007.1"/>
    <property type="match status" value="1"/>
</dbReference>
<dbReference type="InterPro" id="IPR026875">
    <property type="entry name" value="PHydrolase_assoc_dom"/>
</dbReference>
<dbReference type="Pfam" id="PF01966">
    <property type="entry name" value="HD"/>
    <property type="match status" value="1"/>
</dbReference>
<dbReference type="NCBIfam" id="TIGR01353">
    <property type="entry name" value="dGTP_triPase"/>
    <property type="match status" value="1"/>
</dbReference>
<protein>
    <recommendedName>
        <fullName evidence="2">Deoxyguanosinetriphosphate triphosphohydrolase-like protein</fullName>
    </recommendedName>
</protein>
<evidence type="ECO:0000313" key="5">
    <source>
        <dbReference type="Proteomes" id="UP000294894"/>
    </source>
</evidence>
<organism evidence="4 5">
    <name type="scientific">Nocardioides euryhalodurans</name>
    <dbReference type="NCBI Taxonomy" id="2518370"/>
    <lineage>
        <taxon>Bacteria</taxon>
        <taxon>Bacillati</taxon>
        <taxon>Actinomycetota</taxon>
        <taxon>Actinomycetes</taxon>
        <taxon>Propionibacteriales</taxon>
        <taxon>Nocardioidaceae</taxon>
        <taxon>Nocardioides</taxon>
    </lineage>
</organism>